<dbReference type="InterPro" id="IPR036465">
    <property type="entry name" value="vWFA_dom_sf"/>
</dbReference>
<evidence type="ECO:0000313" key="2">
    <source>
        <dbReference type="Proteomes" id="UP000887540"/>
    </source>
</evidence>
<dbReference type="AlphaFoldDB" id="A0A914CVC0"/>
<name>A0A914CVC0_9BILA</name>
<dbReference type="SMART" id="SM00327">
    <property type="entry name" value="VWA"/>
    <property type="match status" value="1"/>
</dbReference>
<dbReference type="InterPro" id="IPR002035">
    <property type="entry name" value="VWF_A"/>
</dbReference>
<organism evidence="2 3">
    <name type="scientific">Acrobeloides nanus</name>
    <dbReference type="NCBI Taxonomy" id="290746"/>
    <lineage>
        <taxon>Eukaryota</taxon>
        <taxon>Metazoa</taxon>
        <taxon>Ecdysozoa</taxon>
        <taxon>Nematoda</taxon>
        <taxon>Chromadorea</taxon>
        <taxon>Rhabditida</taxon>
        <taxon>Tylenchina</taxon>
        <taxon>Cephalobomorpha</taxon>
        <taxon>Cephaloboidea</taxon>
        <taxon>Cephalobidae</taxon>
        <taxon>Acrobeloides</taxon>
    </lineage>
</organism>
<accession>A0A914CVC0</accession>
<feature type="domain" description="VWFA" evidence="1">
    <location>
        <begin position="18"/>
        <end position="196"/>
    </location>
</feature>
<keyword evidence="2" id="KW-1185">Reference proteome</keyword>
<dbReference type="SUPFAM" id="SSF53300">
    <property type="entry name" value="vWA-like"/>
    <property type="match status" value="1"/>
</dbReference>
<dbReference type="PROSITE" id="PS50234">
    <property type="entry name" value="VWFA"/>
    <property type="match status" value="1"/>
</dbReference>
<proteinExistence type="predicted"/>
<protein>
    <submittedName>
        <fullName evidence="3">VWFA domain-containing protein</fullName>
    </submittedName>
</protein>
<evidence type="ECO:0000259" key="1">
    <source>
        <dbReference type="PROSITE" id="PS50234"/>
    </source>
</evidence>
<evidence type="ECO:0000313" key="3">
    <source>
        <dbReference type="WBParaSite" id="ACRNAN_scaffold1511.g30867.t1"/>
    </source>
</evidence>
<dbReference type="PANTHER" id="PTHR31024">
    <property type="entry name" value="C-TYPE LECTIN"/>
    <property type="match status" value="1"/>
</dbReference>
<dbReference type="Pfam" id="PF00092">
    <property type="entry name" value="VWA"/>
    <property type="match status" value="1"/>
</dbReference>
<sequence length="252" mass="27676">MAQLDAQCSTTPSTANLDIVMLIDISANMGASNLRQLGLSFASELSQFNIGQNTRVSLITFADIYNIVGDLNNFTNSNQLASALFGLKVSNTTSVEALPISMIKASDLLCSAAAENSNRSPVVLVLTSSLNQIYVSDMLYIVQYELSTYTRITVNYNASDTNLASVLAKVASPADNFTSNDASLYNKIQNAFLQATCKSENYYVKVKEEQEKALSDDKAIKEEKNFGSKSRQRVLPENCQKKISLRQIHNRL</sequence>
<dbReference type="WBParaSite" id="ACRNAN_scaffold1511.g30867.t1">
    <property type="protein sequence ID" value="ACRNAN_scaffold1511.g30867.t1"/>
    <property type="gene ID" value="ACRNAN_scaffold1511.g30867"/>
</dbReference>
<dbReference type="Gene3D" id="3.40.50.410">
    <property type="entry name" value="von Willebrand factor, type A domain"/>
    <property type="match status" value="1"/>
</dbReference>
<reference evidence="3" key="1">
    <citation type="submission" date="2022-11" db="UniProtKB">
        <authorList>
            <consortium name="WormBaseParasite"/>
        </authorList>
    </citation>
    <scope>IDENTIFICATION</scope>
</reference>
<dbReference type="Proteomes" id="UP000887540">
    <property type="component" value="Unplaced"/>
</dbReference>
<dbReference type="PANTHER" id="PTHR31024:SF3">
    <property type="entry name" value="C-TYPE LECTIN-RELATED"/>
    <property type="match status" value="1"/>
</dbReference>